<protein>
    <submittedName>
        <fullName evidence="2">Uncharacterized protein</fullName>
    </submittedName>
</protein>
<accession>A0ABQ9J1B9</accession>
<evidence type="ECO:0000313" key="3">
    <source>
        <dbReference type="Proteomes" id="UP001162164"/>
    </source>
</evidence>
<proteinExistence type="predicted"/>
<organism evidence="2 3">
    <name type="scientific">Molorchus minor</name>
    <dbReference type="NCBI Taxonomy" id="1323400"/>
    <lineage>
        <taxon>Eukaryota</taxon>
        <taxon>Metazoa</taxon>
        <taxon>Ecdysozoa</taxon>
        <taxon>Arthropoda</taxon>
        <taxon>Hexapoda</taxon>
        <taxon>Insecta</taxon>
        <taxon>Pterygota</taxon>
        <taxon>Neoptera</taxon>
        <taxon>Endopterygota</taxon>
        <taxon>Coleoptera</taxon>
        <taxon>Polyphaga</taxon>
        <taxon>Cucujiformia</taxon>
        <taxon>Chrysomeloidea</taxon>
        <taxon>Cerambycidae</taxon>
        <taxon>Lamiinae</taxon>
        <taxon>Monochamini</taxon>
        <taxon>Molorchus</taxon>
    </lineage>
</organism>
<keyword evidence="1" id="KW-0812">Transmembrane</keyword>
<dbReference type="EMBL" id="JAPWTJ010001570">
    <property type="protein sequence ID" value="KAJ8970824.1"/>
    <property type="molecule type" value="Genomic_DNA"/>
</dbReference>
<feature type="transmembrane region" description="Helical" evidence="1">
    <location>
        <begin position="24"/>
        <end position="43"/>
    </location>
</feature>
<keyword evidence="3" id="KW-1185">Reference proteome</keyword>
<keyword evidence="1" id="KW-1133">Transmembrane helix</keyword>
<sequence>MNSMTDIVNSDFAVPLIFKNSRRLTIFITSALAFACSSGVNLLTVKAILWKNVEIAGSSNGLEGLHNSFIRASLPSRYMGKGESFRSLAFQFRIHHSWVSKIVTGVLESIKHRMVGIYR</sequence>
<comment type="caution">
    <text evidence="2">The sequence shown here is derived from an EMBL/GenBank/DDBJ whole genome shotgun (WGS) entry which is preliminary data.</text>
</comment>
<evidence type="ECO:0000256" key="1">
    <source>
        <dbReference type="SAM" id="Phobius"/>
    </source>
</evidence>
<gene>
    <name evidence="2" type="ORF">NQ317_012236</name>
</gene>
<name>A0ABQ9J1B9_9CUCU</name>
<reference evidence="2" key="1">
    <citation type="journal article" date="2023" name="Insect Mol. Biol.">
        <title>Genome sequencing provides insights into the evolution of gene families encoding plant cell wall-degrading enzymes in longhorned beetles.</title>
        <authorList>
            <person name="Shin N.R."/>
            <person name="Okamura Y."/>
            <person name="Kirsch R."/>
            <person name="Pauchet Y."/>
        </authorList>
    </citation>
    <scope>NUCLEOTIDE SEQUENCE</scope>
    <source>
        <strain evidence="2">MMC_N1</strain>
    </source>
</reference>
<dbReference type="Proteomes" id="UP001162164">
    <property type="component" value="Unassembled WGS sequence"/>
</dbReference>
<evidence type="ECO:0000313" key="2">
    <source>
        <dbReference type="EMBL" id="KAJ8970824.1"/>
    </source>
</evidence>
<keyword evidence="1" id="KW-0472">Membrane</keyword>